<dbReference type="PROSITE" id="PS50262">
    <property type="entry name" value="G_PROTEIN_RECEP_F1_2"/>
    <property type="match status" value="1"/>
</dbReference>
<evidence type="ECO:0000256" key="3">
    <source>
        <dbReference type="ARBA" id="ARBA00022989"/>
    </source>
</evidence>
<dbReference type="PRINTS" id="PR00245">
    <property type="entry name" value="OLFACTORYR"/>
</dbReference>
<feature type="transmembrane region" description="Helical" evidence="7">
    <location>
        <begin position="240"/>
        <end position="262"/>
    </location>
</feature>
<feature type="transmembrane region" description="Helical" evidence="7">
    <location>
        <begin position="27"/>
        <end position="50"/>
    </location>
</feature>
<organism evidence="9 10">
    <name type="scientific">Gekko japonicus</name>
    <name type="common">Schlegel's Japanese gecko</name>
    <dbReference type="NCBI Taxonomy" id="146911"/>
    <lineage>
        <taxon>Eukaryota</taxon>
        <taxon>Metazoa</taxon>
        <taxon>Chordata</taxon>
        <taxon>Craniata</taxon>
        <taxon>Vertebrata</taxon>
        <taxon>Euteleostomi</taxon>
        <taxon>Lepidosauria</taxon>
        <taxon>Squamata</taxon>
        <taxon>Bifurcata</taxon>
        <taxon>Gekkota</taxon>
        <taxon>Gekkonidae</taxon>
        <taxon>Gekkoninae</taxon>
        <taxon>Gekko</taxon>
    </lineage>
</organism>
<evidence type="ECO:0000313" key="9">
    <source>
        <dbReference type="Proteomes" id="UP000694871"/>
    </source>
</evidence>
<dbReference type="Proteomes" id="UP000694871">
    <property type="component" value="Unplaced"/>
</dbReference>
<dbReference type="RefSeq" id="XP_015281447.1">
    <property type="nucleotide sequence ID" value="XM_015425961.1"/>
</dbReference>
<dbReference type="PANTHER" id="PTHR48001">
    <property type="entry name" value="OLFACTORY RECEPTOR"/>
    <property type="match status" value="1"/>
</dbReference>
<feature type="transmembrane region" description="Helical" evidence="7">
    <location>
        <begin position="143"/>
        <end position="164"/>
    </location>
</feature>
<dbReference type="InterPro" id="IPR000276">
    <property type="entry name" value="GPCR_Rhodpsn"/>
</dbReference>
<evidence type="ECO:0000256" key="2">
    <source>
        <dbReference type="ARBA" id="ARBA00022692"/>
    </source>
</evidence>
<evidence type="ECO:0000256" key="7">
    <source>
        <dbReference type="RuleBase" id="RU363047"/>
    </source>
</evidence>
<comment type="subcellular location">
    <subcellularLocation>
        <location evidence="7">Cell membrane</location>
        <topology evidence="7">Multi-pass membrane protein</topology>
    </subcellularLocation>
    <subcellularLocation>
        <location evidence="1">Membrane</location>
        <topology evidence="1">Multi-pass membrane protein</topology>
    </subcellularLocation>
</comment>
<dbReference type="SUPFAM" id="SSF81321">
    <property type="entry name" value="Family A G protein-coupled receptor-like"/>
    <property type="match status" value="1"/>
</dbReference>
<feature type="transmembrane region" description="Helical" evidence="7">
    <location>
        <begin position="100"/>
        <end position="122"/>
    </location>
</feature>
<keyword evidence="7" id="KW-0716">Sensory transduction</keyword>
<feature type="transmembrane region" description="Helical" evidence="7">
    <location>
        <begin position="274"/>
        <end position="294"/>
    </location>
</feature>
<feature type="transmembrane region" description="Helical" evidence="7">
    <location>
        <begin position="209"/>
        <end position="228"/>
    </location>
</feature>
<dbReference type="InterPro" id="IPR000725">
    <property type="entry name" value="Olfact_rcpt"/>
</dbReference>
<comment type="similarity">
    <text evidence="6">Belongs to the G-protein coupled receptor 1 family.</text>
</comment>
<keyword evidence="5 6" id="KW-0807">Transducer</keyword>
<keyword evidence="7" id="KW-1003">Cell membrane</keyword>
<dbReference type="GeneID" id="107122819"/>
<gene>
    <name evidence="10" type="primary">LOC107122819</name>
</gene>
<evidence type="ECO:0000256" key="6">
    <source>
        <dbReference type="RuleBase" id="RU000688"/>
    </source>
</evidence>
<dbReference type="Pfam" id="PF13853">
    <property type="entry name" value="7tm_4"/>
    <property type="match status" value="1"/>
</dbReference>
<evidence type="ECO:0000313" key="10">
    <source>
        <dbReference type="RefSeq" id="XP_015281447.1"/>
    </source>
</evidence>
<dbReference type="CDD" id="cd15235">
    <property type="entry name" value="7tmA_OR1A-like"/>
    <property type="match status" value="1"/>
</dbReference>
<dbReference type="InterPro" id="IPR017452">
    <property type="entry name" value="GPCR_Rhodpsn_7TM"/>
</dbReference>
<evidence type="ECO:0000256" key="1">
    <source>
        <dbReference type="ARBA" id="ARBA00004141"/>
    </source>
</evidence>
<keyword evidence="2 6" id="KW-0812">Transmembrane</keyword>
<dbReference type="PROSITE" id="PS00237">
    <property type="entry name" value="G_PROTEIN_RECEP_F1_1"/>
    <property type="match status" value="1"/>
</dbReference>
<proteinExistence type="inferred from homology"/>
<dbReference type="PRINTS" id="PR00237">
    <property type="entry name" value="GPCRRHODOPSN"/>
</dbReference>
<evidence type="ECO:0000259" key="8">
    <source>
        <dbReference type="PROSITE" id="PS50262"/>
    </source>
</evidence>
<accession>A0ABM1L660</accession>
<dbReference type="Gene3D" id="1.20.1070.10">
    <property type="entry name" value="Rhodopsin 7-helix transmembrane proteins"/>
    <property type="match status" value="1"/>
</dbReference>
<keyword evidence="9" id="KW-1185">Reference proteome</keyword>
<sequence length="310" mass="34669">MTIQSNATCRCGFILQGLSNQPEHERLFLPIFFFLYLMILLGNLLIVLLIYHNVRLYQTPMYFLLSHLSLADVGFSSSTVPKMLHNLLTQTKDISYGGCLSQMFFFLGFGNTESFLLSSMAYDRYVAICHPFRYAVLMNQRNCLLLASGCWLLGFLHSLLYTALMSRLSFCASRQIPHYFCDLHPLIKLSCSDTSAIQMTTLTEGTVTMVGPFAVTILSYALIFHKVLKIPSAAGKRKAFSTCGAHLTTVVLFFGTVIAVYVRPSATYSGTKVRVMSVAYTAVTPMLNPFIYSLRNTEIQQALRKCLGAV</sequence>
<keyword evidence="6" id="KW-0297">G-protein coupled receptor</keyword>
<keyword evidence="7" id="KW-0552">Olfaction</keyword>
<keyword evidence="3 7" id="KW-1133">Transmembrane helix</keyword>
<protein>
    <recommendedName>
        <fullName evidence="7">Olfactory receptor</fullName>
    </recommendedName>
</protein>
<evidence type="ECO:0000256" key="4">
    <source>
        <dbReference type="ARBA" id="ARBA00023136"/>
    </source>
</evidence>
<name>A0ABM1L660_GEKJA</name>
<keyword evidence="4 7" id="KW-0472">Membrane</keyword>
<feature type="domain" description="G-protein coupled receptors family 1 profile" evidence="8">
    <location>
        <begin position="42"/>
        <end position="292"/>
    </location>
</feature>
<evidence type="ECO:0000256" key="5">
    <source>
        <dbReference type="ARBA" id="ARBA00023224"/>
    </source>
</evidence>
<keyword evidence="6" id="KW-0675">Receptor</keyword>
<reference evidence="10" key="1">
    <citation type="submission" date="2025-08" db="UniProtKB">
        <authorList>
            <consortium name="RefSeq"/>
        </authorList>
    </citation>
    <scope>IDENTIFICATION</scope>
</reference>